<gene>
    <name evidence="2" type="ORF">GGR14_002020</name>
</gene>
<sequence>MRKYYWILLFAVGLLSSCEKVKDLSDDASIERFEITSYTPTTAELGEIYRNDKSIIIPVVPEDNLFPLTLQTVLETSSTTHKVLGNYVKGQDIVFNGGESTINFFLIAESGFVHPYSISLEAMDTGADILQFKFEDSEKMTITINPWSKIVNISVLDPGFPVTIKPTIRLSEDATFEGYTEGEELTFQSFEDIKEITVVSADRQTRRTWKIQFGALLQIPNSDFESWGKFGNDINLNEETIDPVPGYGKGWATANNYFVQGTRPVEHNGGYAAKMTTNEQNALIFGKLIAAGSMYTGCFKFDVGALNDPRSMTHFGIPHTVRIKSIEFDAKYEPGPQLKQAVKSGSKYSIEDREGVDVGQAFVEIIRWTGEGAFEYHGRPADGVEVLGRGEILFDGKETKYRNWAHYNIPVVYTNQTDIPTHIVIVFSSSKSGDIFLGAPGSTMEVDDVKLIY</sequence>
<comment type="caution">
    <text evidence="2">The sequence shown here is derived from an EMBL/GenBank/DDBJ whole genome shotgun (WGS) entry which is preliminary data.</text>
</comment>
<evidence type="ECO:0000313" key="3">
    <source>
        <dbReference type="Proteomes" id="UP000546007"/>
    </source>
</evidence>
<dbReference type="GeneID" id="93102365"/>
<dbReference type="OrthoDB" id="713122at2"/>
<dbReference type="PROSITE" id="PS51257">
    <property type="entry name" value="PROKAR_LIPOPROTEIN"/>
    <property type="match status" value="1"/>
</dbReference>
<accession>A0A7W6HWF1</accession>
<reference evidence="2 3" key="1">
    <citation type="submission" date="2020-08" db="EMBL/GenBank/DDBJ databases">
        <title>Genomic Encyclopedia of Type Strains, Phase IV (KMG-IV): sequencing the most valuable type-strain genomes for metagenomic binning, comparative biology and taxonomic classification.</title>
        <authorList>
            <person name="Goeker M."/>
        </authorList>
    </citation>
    <scope>NUCLEOTIDE SEQUENCE [LARGE SCALE GENOMIC DNA]</scope>
    <source>
        <strain evidence="2 3">DSM 105721</strain>
    </source>
</reference>
<name>A0A7W6HWF1_9BACT</name>
<evidence type="ECO:0000259" key="1">
    <source>
        <dbReference type="Pfam" id="PF13201"/>
    </source>
</evidence>
<dbReference type="InterPro" id="IPR025112">
    <property type="entry name" value="PCMD"/>
</dbReference>
<feature type="domain" description="Putative carbohydrate metabolism" evidence="1">
    <location>
        <begin position="265"/>
        <end position="452"/>
    </location>
</feature>
<protein>
    <recommendedName>
        <fullName evidence="1">Putative carbohydrate metabolism domain-containing protein</fullName>
    </recommendedName>
</protein>
<dbReference type="InterPro" id="IPR038653">
    <property type="entry name" value="Put_CMD_sf"/>
</dbReference>
<evidence type="ECO:0000313" key="2">
    <source>
        <dbReference type="EMBL" id="MBB4026230.1"/>
    </source>
</evidence>
<dbReference type="Gene3D" id="2.60.120.890">
    <property type="entry name" value="BT2081, beta-jelly-roll domain"/>
    <property type="match status" value="1"/>
</dbReference>
<dbReference type="RefSeq" id="WP_151411867.1">
    <property type="nucleotide sequence ID" value="NZ_AP028155.1"/>
</dbReference>
<dbReference type="EMBL" id="JACIES010000004">
    <property type="protein sequence ID" value="MBB4026230.1"/>
    <property type="molecule type" value="Genomic_DNA"/>
</dbReference>
<dbReference type="AlphaFoldDB" id="A0A7W6HWF1"/>
<organism evidence="2 3">
    <name type="scientific">Butyricimonas faecihominis</name>
    <dbReference type="NCBI Taxonomy" id="1472416"/>
    <lineage>
        <taxon>Bacteria</taxon>
        <taxon>Pseudomonadati</taxon>
        <taxon>Bacteroidota</taxon>
        <taxon>Bacteroidia</taxon>
        <taxon>Bacteroidales</taxon>
        <taxon>Odoribacteraceae</taxon>
        <taxon>Butyricimonas</taxon>
    </lineage>
</organism>
<keyword evidence="3" id="KW-1185">Reference proteome</keyword>
<dbReference type="Gene3D" id="2.60.40.2340">
    <property type="match status" value="1"/>
</dbReference>
<dbReference type="Pfam" id="PF13201">
    <property type="entry name" value="PCMD"/>
    <property type="match status" value="1"/>
</dbReference>
<dbReference type="Proteomes" id="UP000546007">
    <property type="component" value="Unassembled WGS sequence"/>
</dbReference>
<proteinExistence type="predicted"/>